<dbReference type="GO" id="GO:0010506">
    <property type="term" value="P:regulation of autophagy"/>
    <property type="evidence" value="ECO:0007669"/>
    <property type="project" value="InterPro"/>
</dbReference>
<dbReference type="SMART" id="SM00220">
    <property type="entry name" value="S_TKc"/>
    <property type="match status" value="1"/>
</dbReference>
<sequence length="738" mass="82628">MADTDLIACVYPWHYEDMHHAVNAMERKENLPRYVPGLKKKQERPRDRRGRGSTEEPEPRGDDKTNPRARLELRFSHSPKTSAGFIFGCDEDCDIVLPSLRGVSSYHFALTFDDYNRPIVRDIGSFIGTQVTYNNDGKGTRREFSWIVGGHPVPGEETPIVVEINESLKFQLAISSHDMDSQSYKDNIKRFRRGSSGYEDLFTRLKMRPETERPTGTHTPGSGPIFLRKKVGEGSFGVVTHFWNVSTAEEYALKQPSNEAIRKNEVNLDDWKREAKIMGRIRHDHIVQLLWKVETPWPQLGLEYVPGGSLVDQNGLSRGECIQVLFQLLSALVYLHGLKVPILHRDIKPANTLVQYRYAGNIYVKFGDFGVSGEERESGQWKTTCGTRRYSAPEMFEINRLRQRGVQGRMRYTAVVDVWSLGVVIFELLWGIPRYKAKYIYEGTLWAEKILGKLGEDLRRSPNDVLLQFLSSTMLVLEPTSRYTAQMCYDKALDLFGETDVTLETSMPAPWTEARQTTLPHDNPQTVVYQGAGVPQQAHCTEDDQFGTTEIEKYIIRSSRPSGSVSTGDVVRQGARSNNPPPSSRRQNSNRVSKSSVATRSRRAGHAPEAVSRASEDEIDPEIGFYIQDPVNSLCLGSSISALGHEIPSSWDESVWDNLTPRPPSREPSLVVAGAGYTQTEYPVSTGPYQSIGQPWSGLELAGGQSWGVEQPSPAVQGGHDDDEVSAAALLRAFQSGG</sequence>
<dbReference type="EMBL" id="SKBQ01000054">
    <property type="protein sequence ID" value="TPX10724.1"/>
    <property type="molecule type" value="Genomic_DNA"/>
</dbReference>
<reference evidence="19 20" key="1">
    <citation type="submission" date="2019-06" db="EMBL/GenBank/DDBJ databases">
        <title>Draft genome sequence of the filamentous fungus Phialemoniopsis curvata isolated from diesel fuel.</title>
        <authorList>
            <person name="Varaljay V.A."/>
            <person name="Lyon W.J."/>
            <person name="Crouch A.L."/>
            <person name="Drake C.E."/>
            <person name="Hollomon J.M."/>
            <person name="Nadeau L.J."/>
            <person name="Nunn H.S."/>
            <person name="Stevenson B.S."/>
            <person name="Bojanowski C.L."/>
            <person name="Crookes-Goodson W.J."/>
        </authorList>
    </citation>
    <scope>NUCLEOTIDE SEQUENCE [LARGE SCALE GENOMIC DNA]</scope>
    <source>
        <strain evidence="19 20">D216</strain>
    </source>
</reference>
<dbReference type="EC" id="2.7.11.1" evidence="3"/>
<dbReference type="InterPro" id="IPR008271">
    <property type="entry name" value="Ser/Thr_kinase_AS"/>
</dbReference>
<dbReference type="PANTHER" id="PTHR24348">
    <property type="entry name" value="SERINE/THREONINE-PROTEIN KINASE UNC-51-RELATED"/>
    <property type="match status" value="1"/>
</dbReference>
<dbReference type="GO" id="GO:0004674">
    <property type="term" value="F:protein serine/threonine kinase activity"/>
    <property type="evidence" value="ECO:0007669"/>
    <property type="project" value="UniProtKB-KW"/>
</dbReference>
<evidence type="ECO:0000256" key="3">
    <source>
        <dbReference type="ARBA" id="ARBA00012513"/>
    </source>
</evidence>
<dbReference type="GO" id="GO:0000045">
    <property type="term" value="P:autophagosome assembly"/>
    <property type="evidence" value="ECO:0007669"/>
    <property type="project" value="TreeGrafter"/>
</dbReference>
<evidence type="ECO:0000256" key="9">
    <source>
        <dbReference type="ARBA" id="ARBA00022840"/>
    </source>
</evidence>
<dbReference type="PROSITE" id="PS50006">
    <property type="entry name" value="FHA_DOMAIN"/>
    <property type="match status" value="1"/>
</dbReference>
<evidence type="ECO:0000259" key="17">
    <source>
        <dbReference type="PROSITE" id="PS50006"/>
    </source>
</evidence>
<evidence type="ECO:0000313" key="20">
    <source>
        <dbReference type="Proteomes" id="UP000319257"/>
    </source>
</evidence>
<dbReference type="Gene3D" id="1.10.510.10">
    <property type="entry name" value="Transferase(Phosphotransferase) domain 1"/>
    <property type="match status" value="1"/>
</dbReference>
<evidence type="ECO:0000259" key="18">
    <source>
        <dbReference type="PROSITE" id="PS50011"/>
    </source>
</evidence>
<feature type="compositionally biased region" description="Basic and acidic residues" evidence="16">
    <location>
        <begin position="44"/>
        <end position="72"/>
    </location>
</feature>
<feature type="compositionally biased region" description="Polar residues" evidence="16">
    <location>
        <begin position="584"/>
        <end position="599"/>
    </location>
</feature>
<comment type="similarity">
    <text evidence="2">Belongs to the protein kinase superfamily. CAMK Ser/Thr protein kinase family. CHEK2 subfamily.</text>
</comment>
<keyword evidence="5" id="KW-0723">Serine/threonine-protein kinase</keyword>
<evidence type="ECO:0000256" key="13">
    <source>
        <dbReference type="ARBA" id="ARBA00047899"/>
    </source>
</evidence>
<keyword evidence="11" id="KW-0072">Autophagy</keyword>
<keyword evidence="10" id="KW-0653">Protein transport</keyword>
<dbReference type="InterPro" id="IPR008984">
    <property type="entry name" value="SMAD_FHA_dom_sf"/>
</dbReference>
<comment type="caution">
    <text evidence="19">The sequence shown here is derived from an EMBL/GenBank/DDBJ whole genome shotgun (WGS) entry which is preliminary data.</text>
</comment>
<dbReference type="InterPro" id="IPR000719">
    <property type="entry name" value="Prot_kinase_dom"/>
</dbReference>
<dbReference type="RefSeq" id="XP_030992435.1">
    <property type="nucleotide sequence ID" value="XM_031143132.1"/>
</dbReference>
<feature type="binding site" evidence="15">
    <location>
        <position position="263"/>
    </location>
    <ligand>
        <name>ATP</name>
        <dbReference type="ChEBI" id="CHEBI:30616"/>
    </ligand>
</feature>
<evidence type="ECO:0000256" key="14">
    <source>
        <dbReference type="ARBA" id="ARBA00048679"/>
    </source>
</evidence>
<keyword evidence="4" id="KW-0813">Transport</keyword>
<organism evidence="19 20">
    <name type="scientific">Thyridium curvatum</name>
    <dbReference type="NCBI Taxonomy" id="1093900"/>
    <lineage>
        <taxon>Eukaryota</taxon>
        <taxon>Fungi</taxon>
        <taxon>Dikarya</taxon>
        <taxon>Ascomycota</taxon>
        <taxon>Pezizomycotina</taxon>
        <taxon>Sordariomycetes</taxon>
        <taxon>Sordariomycetidae</taxon>
        <taxon>Thyridiales</taxon>
        <taxon>Thyridiaceae</taxon>
        <taxon>Thyridium</taxon>
    </lineage>
</organism>
<dbReference type="SUPFAM" id="SSF56112">
    <property type="entry name" value="Protein kinase-like (PK-like)"/>
    <property type="match status" value="1"/>
</dbReference>
<dbReference type="PROSITE" id="PS00108">
    <property type="entry name" value="PROTEIN_KINASE_ST"/>
    <property type="match status" value="1"/>
</dbReference>
<evidence type="ECO:0000313" key="19">
    <source>
        <dbReference type="EMBL" id="TPX10724.1"/>
    </source>
</evidence>
<dbReference type="GO" id="GO:0034045">
    <property type="term" value="C:phagophore assembly site membrane"/>
    <property type="evidence" value="ECO:0007669"/>
    <property type="project" value="UniProtKB-SubCell"/>
</dbReference>
<dbReference type="OrthoDB" id="10252171at2759"/>
<evidence type="ECO:0000256" key="7">
    <source>
        <dbReference type="ARBA" id="ARBA00022741"/>
    </source>
</evidence>
<dbReference type="GeneID" id="41975740"/>
<evidence type="ECO:0000256" key="16">
    <source>
        <dbReference type="SAM" id="MobiDB-lite"/>
    </source>
</evidence>
<evidence type="ECO:0000256" key="15">
    <source>
        <dbReference type="PROSITE-ProRule" id="PRU10141"/>
    </source>
</evidence>
<proteinExistence type="inferred from homology"/>
<dbReference type="InterPro" id="IPR045269">
    <property type="entry name" value="Atg1-like"/>
</dbReference>
<dbReference type="CDD" id="cd00060">
    <property type="entry name" value="FHA"/>
    <property type="match status" value="1"/>
</dbReference>
<dbReference type="GO" id="GO:0005524">
    <property type="term" value="F:ATP binding"/>
    <property type="evidence" value="ECO:0007669"/>
    <property type="project" value="UniProtKB-UniRule"/>
</dbReference>
<dbReference type="AlphaFoldDB" id="A0A507AW69"/>
<dbReference type="GO" id="GO:0015031">
    <property type="term" value="P:protein transport"/>
    <property type="evidence" value="ECO:0007669"/>
    <property type="project" value="UniProtKB-KW"/>
</dbReference>
<dbReference type="PROSITE" id="PS50011">
    <property type="entry name" value="PROTEIN_KINASE_DOM"/>
    <property type="match status" value="1"/>
</dbReference>
<comment type="subcellular location">
    <subcellularLocation>
        <location evidence="1">Preautophagosomal structure membrane</location>
        <topology evidence="1">Peripheral membrane protein</topology>
    </subcellularLocation>
</comment>
<dbReference type="PANTHER" id="PTHR24348:SF22">
    <property type="entry name" value="NON-SPECIFIC SERINE_THREONINE PROTEIN KINASE"/>
    <property type="match status" value="1"/>
</dbReference>
<protein>
    <recommendedName>
        <fullName evidence="3">non-specific serine/threonine protein kinase</fullName>
        <ecNumber evidence="3">2.7.11.1</ecNumber>
    </recommendedName>
    <alternativeName>
        <fullName evidence="12">Autophagy-related protein 1</fullName>
    </alternativeName>
</protein>
<keyword evidence="7 15" id="KW-0547">Nucleotide-binding</keyword>
<evidence type="ECO:0000256" key="10">
    <source>
        <dbReference type="ARBA" id="ARBA00022927"/>
    </source>
</evidence>
<feature type="domain" description="Protein kinase" evidence="18">
    <location>
        <begin position="225"/>
        <end position="496"/>
    </location>
</feature>
<dbReference type="GO" id="GO:0005829">
    <property type="term" value="C:cytosol"/>
    <property type="evidence" value="ECO:0007669"/>
    <property type="project" value="TreeGrafter"/>
</dbReference>
<evidence type="ECO:0000256" key="4">
    <source>
        <dbReference type="ARBA" id="ARBA00022448"/>
    </source>
</evidence>
<dbReference type="STRING" id="1093900.A0A507AW69"/>
<dbReference type="Proteomes" id="UP000319257">
    <property type="component" value="Unassembled WGS sequence"/>
</dbReference>
<evidence type="ECO:0000256" key="5">
    <source>
        <dbReference type="ARBA" id="ARBA00022527"/>
    </source>
</evidence>
<keyword evidence="9 15" id="KW-0067">ATP-binding</keyword>
<dbReference type="InterPro" id="IPR000253">
    <property type="entry name" value="FHA_dom"/>
</dbReference>
<dbReference type="InParanoid" id="A0A507AW69"/>
<dbReference type="PROSITE" id="PS00107">
    <property type="entry name" value="PROTEIN_KINASE_ATP"/>
    <property type="match status" value="1"/>
</dbReference>
<dbReference type="SUPFAM" id="SSF49879">
    <property type="entry name" value="SMAD/FHA domain"/>
    <property type="match status" value="1"/>
</dbReference>
<feature type="region of interest" description="Disordered" evidence="16">
    <location>
        <begin position="703"/>
        <end position="722"/>
    </location>
</feature>
<keyword evidence="20" id="KW-1185">Reference proteome</keyword>
<accession>A0A507AW69</accession>
<evidence type="ECO:0000256" key="1">
    <source>
        <dbReference type="ARBA" id="ARBA00004623"/>
    </source>
</evidence>
<evidence type="ECO:0000256" key="11">
    <source>
        <dbReference type="ARBA" id="ARBA00023006"/>
    </source>
</evidence>
<feature type="region of interest" description="Disordered" evidence="16">
    <location>
        <begin position="33"/>
        <end position="72"/>
    </location>
</feature>
<name>A0A507AW69_9PEZI</name>
<dbReference type="Gene3D" id="2.60.200.20">
    <property type="match status" value="1"/>
</dbReference>
<dbReference type="Pfam" id="PF00069">
    <property type="entry name" value="Pkinase"/>
    <property type="match status" value="1"/>
</dbReference>
<evidence type="ECO:0000256" key="12">
    <source>
        <dbReference type="ARBA" id="ARBA00030237"/>
    </source>
</evidence>
<evidence type="ECO:0000256" key="2">
    <source>
        <dbReference type="ARBA" id="ARBA00005575"/>
    </source>
</evidence>
<comment type="catalytic activity">
    <reaction evidence="14">
        <text>L-seryl-[protein] + ATP = O-phospho-L-seryl-[protein] + ADP + H(+)</text>
        <dbReference type="Rhea" id="RHEA:17989"/>
        <dbReference type="Rhea" id="RHEA-COMP:9863"/>
        <dbReference type="Rhea" id="RHEA-COMP:11604"/>
        <dbReference type="ChEBI" id="CHEBI:15378"/>
        <dbReference type="ChEBI" id="CHEBI:29999"/>
        <dbReference type="ChEBI" id="CHEBI:30616"/>
        <dbReference type="ChEBI" id="CHEBI:83421"/>
        <dbReference type="ChEBI" id="CHEBI:456216"/>
        <dbReference type="EC" id="2.7.11.1"/>
    </reaction>
</comment>
<dbReference type="InterPro" id="IPR011009">
    <property type="entry name" value="Kinase-like_dom_sf"/>
</dbReference>
<evidence type="ECO:0000256" key="6">
    <source>
        <dbReference type="ARBA" id="ARBA00022679"/>
    </source>
</evidence>
<feature type="domain" description="FHA" evidence="17">
    <location>
        <begin position="85"/>
        <end position="136"/>
    </location>
</feature>
<comment type="catalytic activity">
    <reaction evidence="13">
        <text>L-threonyl-[protein] + ATP = O-phospho-L-threonyl-[protein] + ADP + H(+)</text>
        <dbReference type="Rhea" id="RHEA:46608"/>
        <dbReference type="Rhea" id="RHEA-COMP:11060"/>
        <dbReference type="Rhea" id="RHEA-COMP:11605"/>
        <dbReference type="ChEBI" id="CHEBI:15378"/>
        <dbReference type="ChEBI" id="CHEBI:30013"/>
        <dbReference type="ChEBI" id="CHEBI:30616"/>
        <dbReference type="ChEBI" id="CHEBI:61977"/>
        <dbReference type="ChEBI" id="CHEBI:456216"/>
        <dbReference type="EC" id="2.7.11.1"/>
    </reaction>
</comment>
<keyword evidence="8" id="KW-0418">Kinase</keyword>
<feature type="region of interest" description="Disordered" evidence="16">
    <location>
        <begin position="557"/>
        <end position="616"/>
    </location>
</feature>
<evidence type="ECO:0000256" key="8">
    <source>
        <dbReference type="ARBA" id="ARBA00022777"/>
    </source>
</evidence>
<keyword evidence="6" id="KW-0808">Transferase</keyword>
<dbReference type="Pfam" id="PF00498">
    <property type="entry name" value="FHA"/>
    <property type="match status" value="1"/>
</dbReference>
<gene>
    <name evidence="19" type="ORF">E0L32_008293</name>
</gene>
<dbReference type="GO" id="GO:0005776">
    <property type="term" value="C:autophagosome"/>
    <property type="evidence" value="ECO:0007669"/>
    <property type="project" value="TreeGrafter"/>
</dbReference>
<dbReference type="InterPro" id="IPR017441">
    <property type="entry name" value="Protein_kinase_ATP_BS"/>
</dbReference>